<feature type="repeat" description="TPR" evidence="3">
    <location>
        <begin position="184"/>
        <end position="217"/>
    </location>
</feature>
<dbReference type="AlphaFoldDB" id="A0A8J6NTD5"/>
<feature type="repeat" description="TPR" evidence="3">
    <location>
        <begin position="422"/>
        <end position="455"/>
    </location>
</feature>
<reference evidence="4 5" key="1">
    <citation type="submission" date="2020-08" db="EMBL/GenBank/DDBJ databases">
        <title>Bridging the membrane lipid divide: bacteria of the FCB group superphylum have the potential to synthesize archaeal ether lipids.</title>
        <authorList>
            <person name="Villanueva L."/>
            <person name="Von Meijenfeldt F.A.B."/>
            <person name="Westbye A.B."/>
            <person name="Yadav S."/>
            <person name="Hopmans E.C."/>
            <person name="Dutilh B.E."/>
            <person name="Sinninghe Damste J.S."/>
        </authorList>
    </citation>
    <scope>NUCLEOTIDE SEQUENCE [LARGE SCALE GENOMIC DNA]</scope>
    <source>
        <strain evidence="4">NIOZ-UU17</strain>
    </source>
</reference>
<dbReference type="InterPro" id="IPR011990">
    <property type="entry name" value="TPR-like_helical_dom_sf"/>
</dbReference>
<dbReference type="InterPro" id="IPR051012">
    <property type="entry name" value="CellSynth/LPSAsmb/PSIAsmb"/>
</dbReference>
<dbReference type="EMBL" id="JACNIG010000305">
    <property type="protein sequence ID" value="MBC8433516.1"/>
    <property type="molecule type" value="Genomic_DNA"/>
</dbReference>
<protein>
    <submittedName>
        <fullName evidence="4">Tetratricopeptide repeat protein</fullName>
    </submittedName>
</protein>
<evidence type="ECO:0000313" key="4">
    <source>
        <dbReference type="EMBL" id="MBC8433516.1"/>
    </source>
</evidence>
<dbReference type="Pfam" id="PF14559">
    <property type="entry name" value="TPR_19"/>
    <property type="match status" value="2"/>
</dbReference>
<dbReference type="Pfam" id="PF13432">
    <property type="entry name" value="TPR_16"/>
    <property type="match status" value="1"/>
</dbReference>
<evidence type="ECO:0000256" key="2">
    <source>
        <dbReference type="ARBA" id="ARBA00022803"/>
    </source>
</evidence>
<accession>A0A8J6NTD5</accession>
<dbReference type="Proteomes" id="UP000605201">
    <property type="component" value="Unassembled WGS sequence"/>
</dbReference>
<comment type="caution">
    <text evidence="4">The sequence shown here is derived from an EMBL/GenBank/DDBJ whole genome shotgun (WGS) entry which is preliminary data.</text>
</comment>
<dbReference type="Gene3D" id="1.25.40.10">
    <property type="entry name" value="Tetratricopeptide repeat domain"/>
    <property type="match status" value="3"/>
</dbReference>
<proteinExistence type="predicted"/>
<keyword evidence="2 3" id="KW-0802">TPR repeat</keyword>
<evidence type="ECO:0000256" key="1">
    <source>
        <dbReference type="ARBA" id="ARBA00022737"/>
    </source>
</evidence>
<dbReference type="SMART" id="SM00028">
    <property type="entry name" value="TPR"/>
    <property type="match status" value="12"/>
</dbReference>
<evidence type="ECO:0000256" key="3">
    <source>
        <dbReference type="PROSITE-ProRule" id="PRU00339"/>
    </source>
</evidence>
<dbReference type="PANTHER" id="PTHR45586">
    <property type="entry name" value="TPR REPEAT-CONTAINING PROTEIN PA4667"/>
    <property type="match status" value="1"/>
</dbReference>
<dbReference type="PROSITE" id="PS51257">
    <property type="entry name" value="PROKAR_LIPOPROTEIN"/>
    <property type="match status" value="1"/>
</dbReference>
<feature type="repeat" description="TPR" evidence="3">
    <location>
        <begin position="388"/>
        <end position="421"/>
    </location>
</feature>
<organism evidence="4 5">
    <name type="scientific">Candidatus Desulfatibia vada</name>
    <dbReference type="NCBI Taxonomy" id="2841696"/>
    <lineage>
        <taxon>Bacteria</taxon>
        <taxon>Pseudomonadati</taxon>
        <taxon>Thermodesulfobacteriota</taxon>
        <taxon>Desulfobacteria</taxon>
        <taxon>Desulfobacterales</taxon>
        <taxon>Desulfobacterales incertae sedis</taxon>
        <taxon>Candidatus Desulfatibia</taxon>
    </lineage>
</organism>
<dbReference type="Pfam" id="PF13414">
    <property type="entry name" value="TPR_11"/>
    <property type="match status" value="1"/>
</dbReference>
<sequence>MKNILLKLTTGFMVIFFFYGCGAHRPPVPTATEKQDGITDDSYEFENQYYYFTEAQFYRKKGNLDKAIYYMQKAVDKDPESSYLKKELALLYLHEKNNLKALSIIEQILKKDPGYIPALIMSGRINQSLKHIDDAKKAYEKVIAIDPRQQNIYLVLGRIYMEESDLNRALKIYEQLVQTFPGSYAGHFFIGKIYATQGKVLEAEKMFLKTLEIKPGLDEPRFELLKLYKTQGKDQKVLKLYKEILGNNPHNMAAAMELGYYYHKKGMEKDAAEIFKNLGEKSLTDNKVVRTVAQIYLEPKKYDAAITVLKGMLKGAPDSSGLHYVTGIVFDGKKNFKMAIMHFKKVMPNSRFYKESAVHVAFLYQQQGKTREAINYLNNVIKEIPSDAELMLYMGSFYEETEEFEKAEAVLKKGLEVDSENTKLYFRLGVVYDKWGRKDDSIATMKKVISLDPKNANALNYLGYTYADLGQDLDEAERLIKEALKHKPDDGYITDSLGWVYYKKGLFSKAVTLLEKAVSLEPEDPIILEHLGDAYLKVNQNKKALKFYKRSLKNKGDDNDKAALEKKIEALKGKE</sequence>
<dbReference type="InterPro" id="IPR019734">
    <property type="entry name" value="TPR_rpt"/>
</dbReference>
<feature type="repeat" description="TPR" evidence="3">
    <location>
        <begin position="150"/>
        <end position="183"/>
    </location>
</feature>
<evidence type="ECO:0000313" key="5">
    <source>
        <dbReference type="Proteomes" id="UP000605201"/>
    </source>
</evidence>
<dbReference type="PANTHER" id="PTHR45586:SF16">
    <property type="entry name" value="DOMAIN PROTEIN, PUTATIVE-RELATED"/>
    <property type="match status" value="1"/>
</dbReference>
<feature type="repeat" description="TPR" evidence="3">
    <location>
        <begin position="491"/>
        <end position="524"/>
    </location>
</feature>
<feature type="repeat" description="TPR" evidence="3">
    <location>
        <begin position="116"/>
        <end position="149"/>
    </location>
</feature>
<dbReference type="PROSITE" id="PS50005">
    <property type="entry name" value="TPR"/>
    <property type="match status" value="8"/>
</dbReference>
<feature type="repeat" description="TPR" evidence="3">
    <location>
        <begin position="48"/>
        <end position="81"/>
    </location>
</feature>
<dbReference type="SUPFAM" id="SSF48452">
    <property type="entry name" value="TPR-like"/>
    <property type="match status" value="3"/>
</dbReference>
<feature type="repeat" description="TPR" evidence="3">
    <location>
        <begin position="525"/>
        <end position="558"/>
    </location>
</feature>
<name>A0A8J6NTD5_9BACT</name>
<keyword evidence="1" id="KW-0677">Repeat</keyword>
<gene>
    <name evidence="4" type="ORF">H8D96_16535</name>
</gene>
<dbReference type="Pfam" id="PF13181">
    <property type="entry name" value="TPR_8"/>
    <property type="match status" value="2"/>
</dbReference>